<dbReference type="Proteomes" id="UP001589654">
    <property type="component" value="Unassembled WGS sequence"/>
</dbReference>
<protein>
    <submittedName>
        <fullName evidence="5">LacI family DNA-binding transcriptional regulator</fullName>
    </submittedName>
</protein>
<dbReference type="InterPro" id="IPR046335">
    <property type="entry name" value="LacI/GalR-like_sensor"/>
</dbReference>
<accession>A0ABV5J9L3</accession>
<dbReference type="InterPro" id="IPR010982">
    <property type="entry name" value="Lambda_DNA-bd_dom_sf"/>
</dbReference>
<dbReference type="RefSeq" id="WP_290248925.1">
    <property type="nucleotide sequence ID" value="NZ_JAUFQT010000002.1"/>
</dbReference>
<keyword evidence="1" id="KW-0805">Transcription regulation</keyword>
<sequence length="344" mass="38364">MEYKEITIYDIANKIGVSPTTVSRALNNHPAVNEKTKSKILQVAEKLGYRSNFFASNLRSKKTQNVGVIVPRLNSSFQSSVIAGMEKIANETGYNLIISQSLESIEKEKTNARTMFNSRVDGLLVSLSNDTANIHHFLPFKEKGIPVIFYDRTPEEGPFSSVVIDNTQATYNSTKHLIQQGCQQIIHVLGKLDINIYANRLKGYKYALMDHDIPFSLDKVLQSDLNENSGEELAQKILQMKPFPDGILVSNDICAASCLQTLKSQGIKIPEDIAIVGFNNDMVSRMVEPKLSTTHYPGYEMGEVAMKNLISQLEAPSKTIQKTQQTVTLRSHLIIRASSLRKGK</sequence>
<dbReference type="PANTHER" id="PTHR30146">
    <property type="entry name" value="LACI-RELATED TRANSCRIPTIONAL REPRESSOR"/>
    <property type="match status" value="1"/>
</dbReference>
<comment type="caution">
    <text evidence="5">The sequence shown here is derived from an EMBL/GenBank/DDBJ whole genome shotgun (WGS) entry which is preliminary data.</text>
</comment>
<keyword evidence="2 5" id="KW-0238">DNA-binding</keyword>
<dbReference type="SMART" id="SM00354">
    <property type="entry name" value="HTH_LACI"/>
    <property type="match status" value="1"/>
</dbReference>
<evidence type="ECO:0000256" key="1">
    <source>
        <dbReference type="ARBA" id="ARBA00023015"/>
    </source>
</evidence>
<dbReference type="Pfam" id="PF13377">
    <property type="entry name" value="Peripla_BP_3"/>
    <property type="match status" value="1"/>
</dbReference>
<evidence type="ECO:0000313" key="5">
    <source>
        <dbReference type="EMBL" id="MFB9213531.1"/>
    </source>
</evidence>
<dbReference type="SUPFAM" id="SSF53822">
    <property type="entry name" value="Periplasmic binding protein-like I"/>
    <property type="match status" value="1"/>
</dbReference>
<dbReference type="CDD" id="cd06267">
    <property type="entry name" value="PBP1_LacI_sugar_binding-like"/>
    <property type="match status" value="1"/>
</dbReference>
<dbReference type="Pfam" id="PF00356">
    <property type="entry name" value="LacI"/>
    <property type="match status" value="1"/>
</dbReference>
<dbReference type="SUPFAM" id="SSF47413">
    <property type="entry name" value="lambda repressor-like DNA-binding domains"/>
    <property type="match status" value="1"/>
</dbReference>
<gene>
    <name evidence="5" type="ORF">ACFFUR_17065</name>
</gene>
<dbReference type="InterPro" id="IPR028082">
    <property type="entry name" value="Peripla_BP_I"/>
</dbReference>
<organism evidence="5 6">
    <name type="scientific">Echinicola jeungdonensis</name>
    <dbReference type="NCBI Taxonomy" id="709343"/>
    <lineage>
        <taxon>Bacteria</taxon>
        <taxon>Pseudomonadati</taxon>
        <taxon>Bacteroidota</taxon>
        <taxon>Cytophagia</taxon>
        <taxon>Cytophagales</taxon>
        <taxon>Cyclobacteriaceae</taxon>
        <taxon>Echinicola</taxon>
    </lineage>
</organism>
<evidence type="ECO:0000256" key="3">
    <source>
        <dbReference type="ARBA" id="ARBA00023163"/>
    </source>
</evidence>
<feature type="domain" description="HTH lacI-type" evidence="4">
    <location>
        <begin position="6"/>
        <end position="60"/>
    </location>
</feature>
<evidence type="ECO:0000256" key="2">
    <source>
        <dbReference type="ARBA" id="ARBA00023125"/>
    </source>
</evidence>
<dbReference type="CDD" id="cd01392">
    <property type="entry name" value="HTH_LacI"/>
    <property type="match status" value="1"/>
</dbReference>
<dbReference type="Gene3D" id="3.40.50.2300">
    <property type="match status" value="2"/>
</dbReference>
<evidence type="ECO:0000313" key="6">
    <source>
        <dbReference type="Proteomes" id="UP001589654"/>
    </source>
</evidence>
<dbReference type="InterPro" id="IPR000843">
    <property type="entry name" value="HTH_LacI"/>
</dbReference>
<reference evidence="5 6" key="1">
    <citation type="submission" date="2024-09" db="EMBL/GenBank/DDBJ databases">
        <authorList>
            <person name="Sun Q."/>
            <person name="Mori K."/>
        </authorList>
    </citation>
    <scope>NUCLEOTIDE SEQUENCE [LARGE SCALE GENOMIC DNA]</scope>
    <source>
        <strain evidence="5 6">CECT 7682</strain>
    </source>
</reference>
<proteinExistence type="predicted"/>
<dbReference type="PANTHER" id="PTHR30146:SF109">
    <property type="entry name" value="HTH-TYPE TRANSCRIPTIONAL REGULATOR GALS"/>
    <property type="match status" value="1"/>
</dbReference>
<dbReference type="PROSITE" id="PS50932">
    <property type="entry name" value="HTH_LACI_2"/>
    <property type="match status" value="1"/>
</dbReference>
<keyword evidence="3" id="KW-0804">Transcription</keyword>
<dbReference type="Gene3D" id="1.10.260.40">
    <property type="entry name" value="lambda repressor-like DNA-binding domains"/>
    <property type="match status" value="1"/>
</dbReference>
<dbReference type="GO" id="GO:0003677">
    <property type="term" value="F:DNA binding"/>
    <property type="evidence" value="ECO:0007669"/>
    <property type="project" value="UniProtKB-KW"/>
</dbReference>
<dbReference type="EMBL" id="JBHMEW010000068">
    <property type="protein sequence ID" value="MFB9213531.1"/>
    <property type="molecule type" value="Genomic_DNA"/>
</dbReference>
<name>A0ABV5J9L3_9BACT</name>
<evidence type="ECO:0000259" key="4">
    <source>
        <dbReference type="PROSITE" id="PS50932"/>
    </source>
</evidence>
<keyword evidence="6" id="KW-1185">Reference proteome</keyword>